<protein>
    <submittedName>
        <fullName evidence="1">Uncharacterized protein</fullName>
    </submittedName>
</protein>
<proteinExistence type="predicted"/>
<dbReference type="VEuPathDB" id="FungiDB:JI435_013820"/>
<reference evidence="2" key="1">
    <citation type="journal article" date="2021" name="BMC Genomics">
        <title>Chromosome-level genome assembly and manually-curated proteome of model necrotroph Parastagonospora nodorum Sn15 reveals a genome-wide trove of candidate effector homologs, and redundancy of virulence-related functions within an accessory chromosome.</title>
        <authorList>
            <person name="Bertazzoni S."/>
            <person name="Jones D.A.B."/>
            <person name="Phan H.T."/>
            <person name="Tan K.-C."/>
            <person name="Hane J.K."/>
        </authorList>
    </citation>
    <scope>NUCLEOTIDE SEQUENCE [LARGE SCALE GENOMIC DNA]</scope>
    <source>
        <strain evidence="2">SN15 / ATCC MYA-4574 / FGSC 10173)</strain>
    </source>
</reference>
<evidence type="ECO:0000313" key="1">
    <source>
        <dbReference type="EMBL" id="QRC96468.1"/>
    </source>
</evidence>
<dbReference type="EMBL" id="CP069028">
    <property type="protein sequence ID" value="QRC96468.1"/>
    <property type="molecule type" value="Genomic_DNA"/>
</dbReference>
<evidence type="ECO:0000313" key="2">
    <source>
        <dbReference type="Proteomes" id="UP000663193"/>
    </source>
</evidence>
<dbReference type="AlphaFoldDB" id="A0A7U2F2K3"/>
<accession>A0A7U2F2K3</accession>
<keyword evidence="2" id="KW-1185">Reference proteome</keyword>
<gene>
    <name evidence="1" type="ORF">JI435_013820</name>
</gene>
<dbReference type="OrthoDB" id="4133832at2759"/>
<organism evidence="1 2">
    <name type="scientific">Phaeosphaeria nodorum (strain SN15 / ATCC MYA-4574 / FGSC 10173)</name>
    <name type="common">Glume blotch fungus</name>
    <name type="synonym">Parastagonospora nodorum</name>
    <dbReference type="NCBI Taxonomy" id="321614"/>
    <lineage>
        <taxon>Eukaryota</taxon>
        <taxon>Fungi</taxon>
        <taxon>Dikarya</taxon>
        <taxon>Ascomycota</taxon>
        <taxon>Pezizomycotina</taxon>
        <taxon>Dothideomycetes</taxon>
        <taxon>Pleosporomycetidae</taxon>
        <taxon>Pleosporales</taxon>
        <taxon>Pleosporineae</taxon>
        <taxon>Phaeosphaeriaceae</taxon>
        <taxon>Parastagonospora</taxon>
    </lineage>
</organism>
<dbReference type="Proteomes" id="UP000663193">
    <property type="component" value="Chromosome 6"/>
</dbReference>
<sequence>MNFRFLDLSAELRNLVYEIAVEESHTRKDILYRPKTTPHQGGYLGLTQACRTTRTEFRPLYLGRQTVSIHFGEAQLYLDTFYPFTQTDADGVCLDILLRTRKEHKRDYPTELGPLLRRLLGSPQVRLSFQHTAANEGMFNIVFTEHAIAWKEALRVDIESIYTHHDHFGNMQLTFKPTSTLPWLPRSPEDSLMMSQLPEESVPYFEQLGFVDPFEIQGVRITKE</sequence>
<name>A0A7U2F2K3_PHANO</name>